<dbReference type="Proteomes" id="UP000257109">
    <property type="component" value="Unassembled WGS sequence"/>
</dbReference>
<sequence length="133" mass="15089">MTQPTSYIPPSQPRVDAGATANARPTQQATRRSHKVLTPIPMTYTKLFPLLLEQKLIEVVPLKRLEPPYPRSYDPNARCDYHGGAIGHAIERCWSLKHKVQDLLAIDSLDLKTKGPTYIIILFWSMVLRQSIP</sequence>
<accession>A0A371HQV6</accession>
<dbReference type="PANTHER" id="PTHR32108">
    <property type="entry name" value="DNA-DIRECTED RNA POLYMERASE SUBUNIT ALPHA"/>
    <property type="match status" value="1"/>
</dbReference>
<evidence type="ECO:0000313" key="2">
    <source>
        <dbReference type="EMBL" id="RDY05181.1"/>
    </source>
</evidence>
<feature type="region of interest" description="Disordered" evidence="1">
    <location>
        <begin position="1"/>
        <end position="34"/>
    </location>
</feature>
<comment type="caution">
    <text evidence="2">The sequence shown here is derived from an EMBL/GenBank/DDBJ whole genome shotgun (WGS) entry which is preliminary data.</text>
</comment>
<dbReference type="EMBL" id="QJKJ01001928">
    <property type="protein sequence ID" value="RDY05181.1"/>
    <property type="molecule type" value="Genomic_DNA"/>
</dbReference>
<evidence type="ECO:0000256" key="1">
    <source>
        <dbReference type="SAM" id="MobiDB-lite"/>
    </source>
</evidence>
<evidence type="ECO:0000313" key="3">
    <source>
        <dbReference type="Proteomes" id="UP000257109"/>
    </source>
</evidence>
<gene>
    <name evidence="2" type="ORF">CR513_11015</name>
</gene>
<dbReference type="AlphaFoldDB" id="A0A371HQV6"/>
<name>A0A371HQV6_MUCPR</name>
<keyword evidence="3" id="KW-1185">Reference proteome</keyword>
<dbReference type="PANTHER" id="PTHR32108:SF9">
    <property type="entry name" value="REVERSE TRANSCRIPTASE RNASE H-LIKE DOMAIN-CONTAINING PROTEIN"/>
    <property type="match status" value="1"/>
</dbReference>
<proteinExistence type="predicted"/>
<feature type="non-terminal residue" evidence="2">
    <location>
        <position position="1"/>
    </location>
</feature>
<organism evidence="2 3">
    <name type="scientific">Mucuna pruriens</name>
    <name type="common">Velvet bean</name>
    <name type="synonym">Dolichos pruriens</name>
    <dbReference type="NCBI Taxonomy" id="157652"/>
    <lineage>
        <taxon>Eukaryota</taxon>
        <taxon>Viridiplantae</taxon>
        <taxon>Streptophyta</taxon>
        <taxon>Embryophyta</taxon>
        <taxon>Tracheophyta</taxon>
        <taxon>Spermatophyta</taxon>
        <taxon>Magnoliopsida</taxon>
        <taxon>eudicotyledons</taxon>
        <taxon>Gunneridae</taxon>
        <taxon>Pentapetalae</taxon>
        <taxon>rosids</taxon>
        <taxon>fabids</taxon>
        <taxon>Fabales</taxon>
        <taxon>Fabaceae</taxon>
        <taxon>Papilionoideae</taxon>
        <taxon>50 kb inversion clade</taxon>
        <taxon>NPAAA clade</taxon>
        <taxon>indigoferoid/millettioid clade</taxon>
        <taxon>Phaseoleae</taxon>
        <taxon>Mucuna</taxon>
    </lineage>
</organism>
<reference evidence="2" key="1">
    <citation type="submission" date="2018-05" db="EMBL/GenBank/DDBJ databases">
        <title>Draft genome of Mucuna pruriens seed.</title>
        <authorList>
            <person name="Nnadi N.E."/>
            <person name="Vos R."/>
            <person name="Hasami M.H."/>
            <person name="Devisetty U.K."/>
            <person name="Aguiy J.C."/>
        </authorList>
    </citation>
    <scope>NUCLEOTIDE SEQUENCE [LARGE SCALE GENOMIC DNA]</scope>
    <source>
        <strain evidence="2">JCA_2017</strain>
    </source>
</reference>
<dbReference type="OrthoDB" id="1418540at2759"/>
<protein>
    <submittedName>
        <fullName evidence="2">Uncharacterized protein</fullName>
    </submittedName>
</protein>